<keyword evidence="3" id="KW-1185">Reference proteome</keyword>
<dbReference type="Proteomes" id="UP000011523">
    <property type="component" value="Unassembled WGS sequence"/>
</dbReference>
<dbReference type="GO" id="GO:0004066">
    <property type="term" value="F:asparagine synthase (glutamine-hydrolyzing) activity"/>
    <property type="evidence" value="ECO:0007669"/>
    <property type="project" value="InterPro"/>
</dbReference>
<dbReference type="GO" id="GO:0006529">
    <property type="term" value="P:asparagine biosynthetic process"/>
    <property type="evidence" value="ECO:0007669"/>
    <property type="project" value="InterPro"/>
</dbReference>
<dbReference type="PATRIC" id="fig|1227485.3.peg.738"/>
<dbReference type="PANTHER" id="PTHR43284:SF1">
    <property type="entry name" value="ASPARAGINE SYNTHETASE"/>
    <property type="match status" value="1"/>
</dbReference>
<dbReference type="SUPFAM" id="SSF52402">
    <property type="entry name" value="Adenine nucleotide alpha hydrolases-like"/>
    <property type="match status" value="1"/>
</dbReference>
<evidence type="ECO:0000313" key="2">
    <source>
        <dbReference type="EMBL" id="ELZ39422.1"/>
    </source>
</evidence>
<dbReference type="OrthoDB" id="8692at2157"/>
<comment type="caution">
    <text evidence="2">The sequence shown here is derived from an EMBL/GenBank/DDBJ whole genome shotgun (WGS) entry which is preliminary data.</text>
</comment>
<dbReference type="Pfam" id="PF00733">
    <property type="entry name" value="Asn_synthase"/>
    <property type="match status" value="1"/>
</dbReference>
<sequence length="540" mass="62383">MSSNINLNPEIWSKNGDVHVRGHAFHEGEYKAAKDLAALVKDTENVDELSLLLSSLNGFFSVVVDDNNKTIFAADRMRTGPIFYSLVDNELQVSDNCGWVIKQTPDLTKSELSEVEYETTRFVTGPYTLYEEVKQLQSGEVVVFEKDSASFSTQQHHLHTVTESNYEQSELNQEFQRVLDSVFERLTEVADGRPIVVPLSGGYDSRLIALMLKRVGYDNVITYTIDTGGDTTSIAREVAEDLGFPWVTAEETHSEWDELYNSDEWNDFFDMAGYLGGLPNPTGIPTMKKLRRSGKIPEDALIVPGHSALDSMKATPKDLENTDDINLQQLTDHIVKQHYKYNEKTDIPKEMISDRIVESIGIGTSHAPKSSDEAFERWRLKERRTKLIFNGNRNFDFFGWDCWVPLEDNELYEFWRKVPMEQKRHRSFYENHIENLYVEVGGVSPEKAGVVEDESLKMELADKIRDLPIWPVVRQMYYAWDNSLLKYEYMKRFQLDEIYESDYRFGIMSPEKLQEHYEGQKYIFFSLLARSTTDKIDLQD</sequence>
<dbReference type="EMBL" id="AOJD01000027">
    <property type="protein sequence ID" value="ELZ39422.1"/>
    <property type="molecule type" value="Genomic_DNA"/>
</dbReference>
<feature type="domain" description="Asparagine synthetase" evidence="1">
    <location>
        <begin position="191"/>
        <end position="247"/>
    </location>
</feature>
<name>M0DXH5_9EURY</name>
<dbReference type="RefSeq" id="WP_006628471.1">
    <property type="nucleotide sequence ID" value="NZ_AOJD01000027.1"/>
</dbReference>
<reference evidence="2 3" key="1">
    <citation type="journal article" date="2014" name="PLoS Genet.">
        <title>Phylogenetically driven sequencing of extremely halophilic archaea reveals strategies for static and dynamic osmo-response.</title>
        <authorList>
            <person name="Becker E.A."/>
            <person name="Seitzer P.M."/>
            <person name="Tritt A."/>
            <person name="Larsen D."/>
            <person name="Krusor M."/>
            <person name="Yao A.I."/>
            <person name="Wu D."/>
            <person name="Madern D."/>
            <person name="Eisen J.A."/>
            <person name="Darling A.E."/>
            <person name="Facciotti M.T."/>
        </authorList>
    </citation>
    <scope>NUCLEOTIDE SEQUENCE [LARGE SCALE GENOMIC DNA]</scope>
    <source>
        <strain evidence="2 3">DSM 14210</strain>
    </source>
</reference>
<dbReference type="Gene3D" id="3.40.50.620">
    <property type="entry name" value="HUPs"/>
    <property type="match status" value="1"/>
</dbReference>
<proteinExistence type="predicted"/>
<dbReference type="InterPro" id="IPR014729">
    <property type="entry name" value="Rossmann-like_a/b/a_fold"/>
</dbReference>
<evidence type="ECO:0000259" key="1">
    <source>
        <dbReference type="Pfam" id="PF00733"/>
    </source>
</evidence>
<protein>
    <recommendedName>
        <fullName evidence="1">Asparagine synthetase domain-containing protein</fullName>
    </recommendedName>
</protein>
<gene>
    <name evidence="2" type="ORF">C472_03888</name>
</gene>
<dbReference type="InterPro" id="IPR051786">
    <property type="entry name" value="ASN_synthetase/amidase"/>
</dbReference>
<dbReference type="Gene3D" id="3.60.20.10">
    <property type="entry name" value="Glutamine Phosphoribosylpyrophosphate, subunit 1, domain 1"/>
    <property type="match status" value="1"/>
</dbReference>
<dbReference type="PANTHER" id="PTHR43284">
    <property type="entry name" value="ASPARAGINE SYNTHETASE (GLUTAMINE-HYDROLYZING)"/>
    <property type="match status" value="1"/>
</dbReference>
<dbReference type="InterPro" id="IPR029055">
    <property type="entry name" value="Ntn_hydrolases_N"/>
</dbReference>
<accession>M0DXH5</accession>
<evidence type="ECO:0000313" key="3">
    <source>
        <dbReference type="Proteomes" id="UP000011523"/>
    </source>
</evidence>
<organism evidence="2 3">
    <name type="scientific">Halorubrum tebenquichense DSM 14210</name>
    <dbReference type="NCBI Taxonomy" id="1227485"/>
    <lineage>
        <taxon>Archaea</taxon>
        <taxon>Methanobacteriati</taxon>
        <taxon>Methanobacteriota</taxon>
        <taxon>Stenosarchaea group</taxon>
        <taxon>Halobacteria</taxon>
        <taxon>Halobacteriales</taxon>
        <taxon>Haloferacaceae</taxon>
        <taxon>Halorubrum</taxon>
    </lineage>
</organism>
<dbReference type="AlphaFoldDB" id="M0DXH5"/>
<dbReference type="InterPro" id="IPR001962">
    <property type="entry name" value="Asn_synthase"/>
</dbReference>
<dbReference type="SUPFAM" id="SSF56235">
    <property type="entry name" value="N-terminal nucleophile aminohydrolases (Ntn hydrolases)"/>
    <property type="match status" value="1"/>
</dbReference>